<proteinExistence type="predicted"/>
<dbReference type="InParanoid" id="K4DEL4"/>
<name>K4DEL4_SOLLC</name>
<keyword evidence="2" id="KW-1185">Reference proteome</keyword>
<dbReference type="Gramene" id="Solyc12g038650.1.1">
    <property type="protein sequence ID" value="Solyc12g038650.1.1"/>
    <property type="gene ID" value="Solyc12g038650.1"/>
</dbReference>
<dbReference type="HOGENOM" id="CLU_3352037_0_0_1"/>
<accession>K4DEL4</accession>
<evidence type="ECO:0000313" key="1">
    <source>
        <dbReference type="EnsemblPlants" id="Solyc12g038650.1.1"/>
    </source>
</evidence>
<sequence length="37" mass="4627">MKNYLHSNFRRRKKSEVSIYVFQNFLISMKIIYDNNE</sequence>
<dbReference type="PaxDb" id="4081-Solyc12g038650.1.1"/>
<reference evidence="1" key="1">
    <citation type="journal article" date="2012" name="Nature">
        <title>The tomato genome sequence provides insights into fleshy fruit evolution.</title>
        <authorList>
            <consortium name="Tomato Genome Consortium"/>
        </authorList>
    </citation>
    <scope>NUCLEOTIDE SEQUENCE [LARGE SCALE GENOMIC DNA]</scope>
    <source>
        <strain evidence="1">cv. Heinz 1706</strain>
    </source>
</reference>
<reference evidence="1" key="2">
    <citation type="submission" date="2015-06" db="UniProtKB">
        <authorList>
            <consortium name="EnsemblPlants"/>
        </authorList>
    </citation>
    <scope>IDENTIFICATION</scope>
    <source>
        <strain evidence="1">cv. Heinz 1706</strain>
    </source>
</reference>
<protein>
    <submittedName>
        <fullName evidence="1">Uncharacterized protein</fullName>
    </submittedName>
</protein>
<organism evidence="1">
    <name type="scientific">Solanum lycopersicum</name>
    <name type="common">Tomato</name>
    <name type="synonym">Lycopersicon esculentum</name>
    <dbReference type="NCBI Taxonomy" id="4081"/>
    <lineage>
        <taxon>Eukaryota</taxon>
        <taxon>Viridiplantae</taxon>
        <taxon>Streptophyta</taxon>
        <taxon>Embryophyta</taxon>
        <taxon>Tracheophyta</taxon>
        <taxon>Spermatophyta</taxon>
        <taxon>Magnoliopsida</taxon>
        <taxon>eudicotyledons</taxon>
        <taxon>Gunneridae</taxon>
        <taxon>Pentapetalae</taxon>
        <taxon>asterids</taxon>
        <taxon>lamiids</taxon>
        <taxon>Solanales</taxon>
        <taxon>Solanaceae</taxon>
        <taxon>Solanoideae</taxon>
        <taxon>Solaneae</taxon>
        <taxon>Solanum</taxon>
        <taxon>Solanum subgen. Lycopersicon</taxon>
    </lineage>
</organism>
<dbReference type="EnsemblPlants" id="Solyc12g038650.1.1">
    <property type="protein sequence ID" value="Solyc12g038650.1.1"/>
    <property type="gene ID" value="Solyc12g038650.1"/>
</dbReference>
<dbReference type="Proteomes" id="UP000004994">
    <property type="component" value="Chromosome 12"/>
</dbReference>
<evidence type="ECO:0000313" key="2">
    <source>
        <dbReference type="Proteomes" id="UP000004994"/>
    </source>
</evidence>
<dbReference type="AlphaFoldDB" id="K4DEL4"/>